<keyword evidence="2 4" id="KW-0012">Acyltransferase</keyword>
<proteinExistence type="predicted"/>
<gene>
    <name evidence="4" type="ORF">ACFPN2_35750</name>
</gene>
<dbReference type="InterPro" id="IPR050832">
    <property type="entry name" value="Bact_Acetyltransf"/>
</dbReference>
<dbReference type="Gene3D" id="3.40.630.30">
    <property type="match status" value="1"/>
</dbReference>
<dbReference type="EC" id="2.3.-.-" evidence="4"/>
<organism evidence="4 5">
    <name type="scientific">Steroidobacter flavus</name>
    <dbReference type="NCBI Taxonomy" id="1842136"/>
    <lineage>
        <taxon>Bacteria</taxon>
        <taxon>Pseudomonadati</taxon>
        <taxon>Pseudomonadota</taxon>
        <taxon>Gammaproteobacteria</taxon>
        <taxon>Steroidobacterales</taxon>
        <taxon>Steroidobacteraceae</taxon>
        <taxon>Steroidobacter</taxon>
    </lineage>
</organism>
<dbReference type="SUPFAM" id="SSF55729">
    <property type="entry name" value="Acyl-CoA N-acyltransferases (Nat)"/>
    <property type="match status" value="1"/>
</dbReference>
<dbReference type="RefSeq" id="WP_380605680.1">
    <property type="nucleotide sequence ID" value="NZ_JBHSDU010000015.1"/>
</dbReference>
<protein>
    <submittedName>
        <fullName evidence="4">GNAT family N-acetyltransferase</fullName>
        <ecNumber evidence="4">2.3.-.-</ecNumber>
    </submittedName>
</protein>
<evidence type="ECO:0000313" key="5">
    <source>
        <dbReference type="Proteomes" id="UP001595904"/>
    </source>
</evidence>
<evidence type="ECO:0000256" key="2">
    <source>
        <dbReference type="ARBA" id="ARBA00023315"/>
    </source>
</evidence>
<keyword evidence="5" id="KW-1185">Reference proteome</keyword>
<sequence length="175" mass="19566">MTLTPDSISIRKATPADAVPMAELGGATFTETFGHLYPPEDLQNFLATSHTPESWARSLNDPTRGVFVVEHQSGRKIGFIAVGACKLPVENLEAQAGEIQQLYVLAEFHNLRLGRRLMDLGLEWLASQGRAPLYIGVWSENYGAQRFYERYGFSKVGEYGFPVGKTVDREFILKR</sequence>
<feature type="domain" description="N-acetyltransferase" evidence="3">
    <location>
        <begin position="8"/>
        <end position="175"/>
    </location>
</feature>
<reference evidence="5" key="1">
    <citation type="journal article" date="2019" name="Int. J. Syst. Evol. Microbiol.">
        <title>The Global Catalogue of Microorganisms (GCM) 10K type strain sequencing project: providing services to taxonomists for standard genome sequencing and annotation.</title>
        <authorList>
            <consortium name="The Broad Institute Genomics Platform"/>
            <consortium name="The Broad Institute Genome Sequencing Center for Infectious Disease"/>
            <person name="Wu L."/>
            <person name="Ma J."/>
        </authorList>
    </citation>
    <scope>NUCLEOTIDE SEQUENCE [LARGE SCALE GENOMIC DNA]</scope>
    <source>
        <strain evidence="5">CGMCC 1.10759</strain>
    </source>
</reference>
<dbReference type="InterPro" id="IPR000182">
    <property type="entry name" value="GNAT_dom"/>
</dbReference>
<name>A0ABV8T3I4_9GAMM</name>
<accession>A0ABV8T3I4</accession>
<dbReference type="Pfam" id="PF00583">
    <property type="entry name" value="Acetyltransf_1"/>
    <property type="match status" value="1"/>
</dbReference>
<evidence type="ECO:0000259" key="3">
    <source>
        <dbReference type="PROSITE" id="PS51186"/>
    </source>
</evidence>
<dbReference type="Proteomes" id="UP001595904">
    <property type="component" value="Unassembled WGS sequence"/>
</dbReference>
<dbReference type="CDD" id="cd04301">
    <property type="entry name" value="NAT_SF"/>
    <property type="match status" value="1"/>
</dbReference>
<dbReference type="PROSITE" id="PS51186">
    <property type="entry name" value="GNAT"/>
    <property type="match status" value="1"/>
</dbReference>
<evidence type="ECO:0000313" key="4">
    <source>
        <dbReference type="EMBL" id="MFC4314476.1"/>
    </source>
</evidence>
<dbReference type="EMBL" id="JBHSDU010000015">
    <property type="protein sequence ID" value="MFC4314476.1"/>
    <property type="molecule type" value="Genomic_DNA"/>
</dbReference>
<dbReference type="InterPro" id="IPR016181">
    <property type="entry name" value="Acyl_CoA_acyltransferase"/>
</dbReference>
<evidence type="ECO:0000256" key="1">
    <source>
        <dbReference type="ARBA" id="ARBA00022679"/>
    </source>
</evidence>
<dbReference type="PANTHER" id="PTHR43877">
    <property type="entry name" value="AMINOALKYLPHOSPHONATE N-ACETYLTRANSFERASE-RELATED-RELATED"/>
    <property type="match status" value="1"/>
</dbReference>
<dbReference type="GO" id="GO:0016746">
    <property type="term" value="F:acyltransferase activity"/>
    <property type="evidence" value="ECO:0007669"/>
    <property type="project" value="UniProtKB-KW"/>
</dbReference>
<comment type="caution">
    <text evidence="4">The sequence shown here is derived from an EMBL/GenBank/DDBJ whole genome shotgun (WGS) entry which is preliminary data.</text>
</comment>
<keyword evidence="1 4" id="KW-0808">Transferase</keyword>